<dbReference type="EC" id="2.4.2.1" evidence="6"/>
<feature type="binding site" evidence="7">
    <location>
        <position position="197"/>
    </location>
    <ligand>
        <name>a purine D-ribonucleoside</name>
        <dbReference type="ChEBI" id="CHEBI:142355"/>
    </ligand>
</feature>
<protein>
    <recommendedName>
        <fullName evidence="6">Purine nucleoside phosphorylase</fullName>
        <ecNumber evidence="6">2.4.2.1</ecNumber>
    </recommendedName>
    <alternativeName>
        <fullName evidence="6">Inosine-guanosine phosphorylase</fullName>
    </alternativeName>
</protein>
<evidence type="ECO:0000256" key="6">
    <source>
        <dbReference type="PIRNR" id="PIRNR000477"/>
    </source>
</evidence>
<proteinExistence type="inferred from homology"/>
<dbReference type="EMBL" id="MGFH01000157">
    <property type="protein sequence ID" value="OGM03741.1"/>
    <property type="molecule type" value="Genomic_DNA"/>
</dbReference>
<name>A0A1F7WLM7_9BACT</name>
<organism evidence="9 10">
    <name type="scientific">Candidatus Wallbacteria bacterium GWC2_49_35</name>
    <dbReference type="NCBI Taxonomy" id="1817813"/>
    <lineage>
        <taxon>Bacteria</taxon>
        <taxon>Candidatus Walliibacteriota</taxon>
    </lineage>
</organism>
<comment type="function">
    <text evidence="6">The purine nucleoside phosphorylases catalyze the phosphorolytic breakdown of the N-glycosidic bond in the beta-(deoxy)ribonucleoside molecules, with the formation of the corresponding free purine bases and pentose-1-phosphate.</text>
</comment>
<dbReference type="SUPFAM" id="SSF53167">
    <property type="entry name" value="Purine and uridine phosphorylases"/>
    <property type="match status" value="1"/>
</dbReference>
<dbReference type="CDD" id="cd09009">
    <property type="entry name" value="PNP-EcPNPII_like"/>
    <property type="match status" value="1"/>
</dbReference>
<evidence type="ECO:0000259" key="8">
    <source>
        <dbReference type="Pfam" id="PF01048"/>
    </source>
</evidence>
<evidence type="ECO:0000256" key="3">
    <source>
        <dbReference type="ARBA" id="ARBA00022553"/>
    </source>
</evidence>
<evidence type="ECO:0000256" key="2">
    <source>
        <dbReference type="ARBA" id="ARBA00006751"/>
    </source>
</evidence>
<dbReference type="InterPro" id="IPR035994">
    <property type="entry name" value="Nucleoside_phosphorylase_sf"/>
</dbReference>
<dbReference type="STRING" id="1817813.A2008_08800"/>
<dbReference type="NCBIfam" id="NF006054">
    <property type="entry name" value="PRK08202.1"/>
    <property type="match status" value="1"/>
</dbReference>
<dbReference type="PANTHER" id="PTHR11904:SF9">
    <property type="entry name" value="PURINE NUCLEOSIDE PHOSPHORYLASE-RELATED"/>
    <property type="match status" value="1"/>
</dbReference>
<comment type="similarity">
    <text evidence="2 6">Belongs to the PNP/MTAP phosphorylase family.</text>
</comment>
<dbReference type="AlphaFoldDB" id="A0A1F7WLM7"/>
<evidence type="ECO:0000256" key="1">
    <source>
        <dbReference type="ARBA" id="ARBA00005058"/>
    </source>
</evidence>
<evidence type="ECO:0000256" key="5">
    <source>
        <dbReference type="ARBA" id="ARBA00022679"/>
    </source>
</evidence>
<feature type="binding site" evidence="7">
    <location>
        <position position="117"/>
    </location>
    <ligand>
        <name>phosphate</name>
        <dbReference type="ChEBI" id="CHEBI:43474"/>
    </ligand>
</feature>
<dbReference type="GO" id="GO:0004731">
    <property type="term" value="F:purine-nucleoside phosphorylase activity"/>
    <property type="evidence" value="ECO:0007669"/>
    <property type="project" value="UniProtKB-EC"/>
</dbReference>
<gene>
    <name evidence="9" type="ORF">A2008_08800</name>
</gene>
<feature type="binding site" evidence="7">
    <location>
        <position position="240"/>
    </location>
    <ligand>
        <name>a purine D-ribonucleoside</name>
        <dbReference type="ChEBI" id="CHEBI:142355"/>
    </ligand>
</feature>
<feature type="binding site" evidence="7">
    <location>
        <position position="34"/>
    </location>
    <ligand>
        <name>phosphate</name>
        <dbReference type="ChEBI" id="CHEBI:43474"/>
    </ligand>
</feature>
<dbReference type="GO" id="GO:0005737">
    <property type="term" value="C:cytoplasm"/>
    <property type="evidence" value="ECO:0007669"/>
    <property type="project" value="TreeGrafter"/>
</dbReference>
<dbReference type="Gene3D" id="3.40.50.1580">
    <property type="entry name" value="Nucleoside phosphorylase domain"/>
    <property type="match status" value="1"/>
</dbReference>
<feature type="binding site" evidence="7">
    <location>
        <begin position="85"/>
        <end position="87"/>
    </location>
    <ligand>
        <name>phosphate</name>
        <dbReference type="ChEBI" id="CHEBI:43474"/>
    </ligand>
</feature>
<evidence type="ECO:0000313" key="10">
    <source>
        <dbReference type="Proteomes" id="UP000178735"/>
    </source>
</evidence>
<dbReference type="Pfam" id="PF01048">
    <property type="entry name" value="PNP_UDP_1"/>
    <property type="match status" value="1"/>
</dbReference>
<sequence length="280" mass="30549">MSDYQKKVKEAAAYVKKMITKSGLKIKTAVILGSGLGGLVNSVKDKLEIPYGEIPHFPVSTVKGHGGKLILGSLDGRGVLVMQGRFHYYEGYHMREVTFPVRVMSELKITDLVVTNAAGGINRNFKVGDLMIISDHLNLFGTNPLIGPNVEEWGPRFPDMSEAYSKNMIELCEKTACEEKIRVVKGVYAGFTGPSYETPAEIRYLKAIGADAVGMSTVPEVIVARHAGFKNILGISCVTNTVNGETKIEATHEEVVEAAAGASEKFIRLVRMTLKNQKSQ</sequence>
<dbReference type="InterPro" id="IPR000845">
    <property type="entry name" value="Nucleoside_phosphorylase_d"/>
</dbReference>
<dbReference type="InterPro" id="IPR011270">
    <property type="entry name" value="Pur_Nuc_Pase_Ino/Guo-sp"/>
</dbReference>
<feature type="binding site" evidence="7">
    <location>
        <position position="65"/>
    </location>
    <ligand>
        <name>phosphate</name>
        <dbReference type="ChEBI" id="CHEBI:43474"/>
    </ligand>
</feature>
<dbReference type="GO" id="GO:0009116">
    <property type="term" value="P:nucleoside metabolic process"/>
    <property type="evidence" value="ECO:0007669"/>
    <property type="project" value="InterPro"/>
</dbReference>
<keyword evidence="5 6" id="KW-0808">Transferase</keyword>
<comment type="pathway">
    <text evidence="1 6">Purine metabolism; purine nucleoside salvage.</text>
</comment>
<evidence type="ECO:0000256" key="7">
    <source>
        <dbReference type="PIRSR" id="PIRSR000477-2"/>
    </source>
</evidence>
<comment type="caution">
    <text evidence="9">The sequence shown here is derived from an EMBL/GenBank/DDBJ whole genome shotgun (WGS) entry which is preliminary data.</text>
</comment>
<accession>A0A1F7WLM7</accession>
<dbReference type="InterPro" id="IPR011268">
    <property type="entry name" value="Purine_phosphorylase"/>
</dbReference>
<reference evidence="9 10" key="1">
    <citation type="journal article" date="2016" name="Nat. Commun.">
        <title>Thousands of microbial genomes shed light on interconnected biogeochemical processes in an aquifer system.</title>
        <authorList>
            <person name="Anantharaman K."/>
            <person name="Brown C.T."/>
            <person name="Hug L.A."/>
            <person name="Sharon I."/>
            <person name="Castelle C.J."/>
            <person name="Probst A.J."/>
            <person name="Thomas B.C."/>
            <person name="Singh A."/>
            <person name="Wilkins M.J."/>
            <person name="Karaoz U."/>
            <person name="Brodie E.L."/>
            <person name="Williams K.H."/>
            <person name="Hubbard S.S."/>
            <person name="Banfield J.F."/>
        </authorList>
    </citation>
    <scope>NUCLEOTIDE SEQUENCE [LARGE SCALE GENOMIC DNA]</scope>
</reference>
<dbReference type="Proteomes" id="UP000178735">
    <property type="component" value="Unassembled WGS sequence"/>
</dbReference>
<dbReference type="NCBIfam" id="TIGR01697">
    <property type="entry name" value="PNPH-PUNA-XAPA"/>
    <property type="match status" value="1"/>
</dbReference>
<feature type="domain" description="Nucleoside phosphorylase" evidence="8">
    <location>
        <begin position="28"/>
        <end position="272"/>
    </location>
</feature>
<dbReference type="UniPathway" id="UPA00606"/>
<evidence type="ECO:0000313" key="9">
    <source>
        <dbReference type="EMBL" id="OGM03741.1"/>
    </source>
</evidence>
<keyword evidence="4 6" id="KW-0328">Glycosyltransferase</keyword>
<evidence type="ECO:0000256" key="4">
    <source>
        <dbReference type="ARBA" id="ARBA00022676"/>
    </source>
</evidence>
<dbReference type="PIRSF" id="PIRSF000477">
    <property type="entry name" value="PurNPase"/>
    <property type="match status" value="1"/>
</dbReference>
<keyword evidence="3" id="KW-0597">Phosphoprotein</keyword>
<feature type="binding site" evidence="7">
    <location>
        <position position="216"/>
    </location>
    <ligand>
        <name>phosphate</name>
        <dbReference type="ChEBI" id="CHEBI:43474"/>
    </ligand>
</feature>
<dbReference type="FunFam" id="3.40.50.1580:FF:000010">
    <property type="entry name" value="Purine nucleoside phosphorylase"/>
    <property type="match status" value="1"/>
</dbReference>
<dbReference type="PANTHER" id="PTHR11904">
    <property type="entry name" value="METHYLTHIOADENOSINE/PURINE NUCLEOSIDE PHOSPHORYLASE"/>
    <property type="match status" value="1"/>
</dbReference>
<dbReference type="NCBIfam" id="TIGR01700">
    <property type="entry name" value="PNPH"/>
    <property type="match status" value="1"/>
</dbReference>